<dbReference type="OMA" id="RIYSSIM"/>
<dbReference type="PROSITE" id="PS50802">
    <property type="entry name" value="OTU"/>
    <property type="match status" value="1"/>
</dbReference>
<dbReference type="PANTHER" id="PTHR12419:SF7">
    <property type="entry name" value="OTU DOMAIN-CONTAINING PROTEIN 3"/>
    <property type="match status" value="1"/>
</dbReference>
<reference evidence="2 3" key="2">
    <citation type="journal article" date="2008" name="Nature">
        <title>The Phaeodactylum genome reveals the evolutionary history of diatom genomes.</title>
        <authorList>
            <person name="Bowler C."/>
            <person name="Allen A.E."/>
            <person name="Badger J.H."/>
            <person name="Grimwood J."/>
            <person name="Jabbari K."/>
            <person name="Kuo A."/>
            <person name="Maheswari U."/>
            <person name="Martens C."/>
            <person name="Maumus F."/>
            <person name="Otillar R.P."/>
            <person name="Rayko E."/>
            <person name="Salamov A."/>
            <person name="Vandepoele K."/>
            <person name="Beszteri B."/>
            <person name="Gruber A."/>
            <person name="Heijde M."/>
            <person name="Katinka M."/>
            <person name="Mock T."/>
            <person name="Valentin K."/>
            <person name="Verret F."/>
            <person name="Berges J.A."/>
            <person name="Brownlee C."/>
            <person name="Cadoret J.P."/>
            <person name="Chiovitti A."/>
            <person name="Choi C.J."/>
            <person name="Coesel S."/>
            <person name="De Martino A."/>
            <person name="Detter J.C."/>
            <person name="Durkin C."/>
            <person name="Falciatore A."/>
            <person name="Fournet J."/>
            <person name="Haruta M."/>
            <person name="Huysman M.J."/>
            <person name="Jenkins B.D."/>
            <person name="Jiroutova K."/>
            <person name="Jorgensen R.E."/>
            <person name="Joubert Y."/>
            <person name="Kaplan A."/>
            <person name="Kroger N."/>
            <person name="Kroth P.G."/>
            <person name="La Roche J."/>
            <person name="Lindquist E."/>
            <person name="Lommer M."/>
            <person name="Martin-Jezequel V."/>
            <person name="Lopez P.J."/>
            <person name="Lucas S."/>
            <person name="Mangogna M."/>
            <person name="McGinnis K."/>
            <person name="Medlin L.K."/>
            <person name="Montsant A."/>
            <person name="Oudot-Le Secq M.P."/>
            <person name="Napoli C."/>
            <person name="Obornik M."/>
            <person name="Parker M.S."/>
            <person name="Petit J.L."/>
            <person name="Porcel B.M."/>
            <person name="Poulsen N."/>
            <person name="Robison M."/>
            <person name="Rychlewski L."/>
            <person name="Rynearson T.A."/>
            <person name="Schmutz J."/>
            <person name="Shapiro H."/>
            <person name="Siaut M."/>
            <person name="Stanley M."/>
            <person name="Sussman M.R."/>
            <person name="Taylor A.R."/>
            <person name="Vardi A."/>
            <person name="von Dassow P."/>
            <person name="Vyverman W."/>
            <person name="Willis A."/>
            <person name="Wyrwicz L.S."/>
            <person name="Rokhsar D.S."/>
            <person name="Weissenbach J."/>
            <person name="Armbrust E.V."/>
            <person name="Green B.R."/>
            <person name="Van de Peer Y."/>
            <person name="Grigoriev I.V."/>
        </authorList>
    </citation>
    <scope>NUCLEOTIDE SEQUENCE [LARGE SCALE GENOMIC DNA]</scope>
    <source>
        <strain evidence="2 3">CCMP1335</strain>
    </source>
</reference>
<dbReference type="Gene3D" id="3.90.70.80">
    <property type="match status" value="1"/>
</dbReference>
<reference evidence="2 3" key="1">
    <citation type="journal article" date="2004" name="Science">
        <title>The genome of the diatom Thalassiosira pseudonana: ecology, evolution, and metabolism.</title>
        <authorList>
            <person name="Armbrust E.V."/>
            <person name="Berges J.A."/>
            <person name="Bowler C."/>
            <person name="Green B.R."/>
            <person name="Martinez D."/>
            <person name="Putnam N.H."/>
            <person name="Zhou S."/>
            <person name="Allen A.E."/>
            <person name="Apt K.E."/>
            <person name="Bechner M."/>
            <person name="Brzezinski M.A."/>
            <person name="Chaal B.K."/>
            <person name="Chiovitti A."/>
            <person name="Davis A.K."/>
            <person name="Demarest M.S."/>
            <person name="Detter J.C."/>
            <person name="Glavina T."/>
            <person name="Goodstein D."/>
            <person name="Hadi M.Z."/>
            <person name="Hellsten U."/>
            <person name="Hildebrand M."/>
            <person name="Jenkins B.D."/>
            <person name="Jurka J."/>
            <person name="Kapitonov V.V."/>
            <person name="Kroger N."/>
            <person name="Lau W.W."/>
            <person name="Lane T.W."/>
            <person name="Larimer F.W."/>
            <person name="Lippmeier J.C."/>
            <person name="Lucas S."/>
            <person name="Medina M."/>
            <person name="Montsant A."/>
            <person name="Obornik M."/>
            <person name="Parker M.S."/>
            <person name="Palenik B."/>
            <person name="Pazour G.J."/>
            <person name="Richardson P.M."/>
            <person name="Rynearson T.A."/>
            <person name="Saito M.A."/>
            <person name="Schwartz D.C."/>
            <person name="Thamatrakoln K."/>
            <person name="Valentin K."/>
            <person name="Vardi A."/>
            <person name="Wilkerson F.P."/>
            <person name="Rokhsar D.S."/>
        </authorList>
    </citation>
    <scope>NUCLEOTIDE SEQUENCE [LARGE SCALE GENOMIC DNA]</scope>
    <source>
        <strain evidence="2 3">CCMP1335</strain>
    </source>
</reference>
<dbReference type="eggNOG" id="KOG2605">
    <property type="taxonomic scope" value="Eukaryota"/>
</dbReference>
<organism evidence="2 3">
    <name type="scientific">Thalassiosira pseudonana</name>
    <name type="common">Marine diatom</name>
    <name type="synonym">Cyclotella nana</name>
    <dbReference type="NCBI Taxonomy" id="35128"/>
    <lineage>
        <taxon>Eukaryota</taxon>
        <taxon>Sar</taxon>
        <taxon>Stramenopiles</taxon>
        <taxon>Ochrophyta</taxon>
        <taxon>Bacillariophyta</taxon>
        <taxon>Coscinodiscophyceae</taxon>
        <taxon>Thalassiosirophycidae</taxon>
        <taxon>Thalassiosirales</taxon>
        <taxon>Thalassiosiraceae</taxon>
        <taxon>Thalassiosira</taxon>
    </lineage>
</organism>
<dbReference type="Pfam" id="PF02338">
    <property type="entry name" value="OTU"/>
    <property type="match status" value="1"/>
</dbReference>
<feature type="non-terminal residue" evidence="2">
    <location>
        <position position="131"/>
    </location>
</feature>
<dbReference type="InterPro" id="IPR050704">
    <property type="entry name" value="Peptidase_C85-like"/>
</dbReference>
<accession>B8CEB7</accession>
<gene>
    <name evidence="2" type="ORF">THAPSDRAFT_264466</name>
</gene>
<dbReference type="EMBL" id="CM000651">
    <property type="protein sequence ID" value="EED88240.1"/>
    <property type="molecule type" value="Genomic_DNA"/>
</dbReference>
<dbReference type="InParanoid" id="B8CEB7"/>
<keyword evidence="3" id="KW-1185">Reference proteome</keyword>
<sequence>NQGNTIIDMKSDGNCLFRSLSDQLYHDSGSKHDVVRDEICNHLSQNKETFECFLLMEDDDEDIMDFEEYVAKMRRDGEWGGNVELYAASRVYRRSIRIYSSIMGVWMIDYEDDEGGALLLSHHDGDHYNSV</sequence>
<name>B8CEB7_THAPS</name>
<evidence type="ECO:0000259" key="1">
    <source>
        <dbReference type="PROSITE" id="PS50802"/>
    </source>
</evidence>
<dbReference type="Proteomes" id="UP000001449">
    <property type="component" value="Chromosome 17"/>
</dbReference>
<dbReference type="InterPro" id="IPR038765">
    <property type="entry name" value="Papain-like_cys_pep_sf"/>
</dbReference>
<dbReference type="KEGG" id="tps:THAPSDRAFT_264466"/>
<dbReference type="CDD" id="cd22771">
    <property type="entry name" value="OTU_plant_OTU7-like"/>
    <property type="match status" value="1"/>
</dbReference>
<protein>
    <recommendedName>
        <fullName evidence="1">OTU domain-containing protein</fullName>
    </recommendedName>
</protein>
<evidence type="ECO:0000313" key="3">
    <source>
        <dbReference type="Proteomes" id="UP000001449"/>
    </source>
</evidence>
<evidence type="ECO:0000313" key="2">
    <source>
        <dbReference type="EMBL" id="EED88240.1"/>
    </source>
</evidence>
<dbReference type="AlphaFoldDB" id="B8CEB7"/>
<dbReference type="PaxDb" id="35128-Thaps264466"/>
<dbReference type="RefSeq" id="XP_002294406.1">
    <property type="nucleotide sequence ID" value="XM_002294370.1"/>
</dbReference>
<dbReference type="PANTHER" id="PTHR12419">
    <property type="entry name" value="OTU DOMAIN CONTAINING PROTEIN"/>
    <property type="match status" value="1"/>
</dbReference>
<feature type="domain" description="OTU" evidence="1">
    <location>
        <begin position="4"/>
        <end position="131"/>
    </location>
</feature>
<dbReference type="SUPFAM" id="SSF54001">
    <property type="entry name" value="Cysteine proteinases"/>
    <property type="match status" value="1"/>
</dbReference>
<dbReference type="GO" id="GO:0004843">
    <property type="term" value="F:cysteine-type deubiquitinase activity"/>
    <property type="evidence" value="ECO:0000318"/>
    <property type="project" value="GO_Central"/>
</dbReference>
<feature type="non-terminal residue" evidence="2">
    <location>
        <position position="1"/>
    </location>
</feature>
<dbReference type="GeneID" id="7442147"/>
<dbReference type="InterPro" id="IPR003323">
    <property type="entry name" value="OTU_dom"/>
</dbReference>
<proteinExistence type="predicted"/>
<dbReference type="STRING" id="35128.B8CEB7"/>
<dbReference type="HOGENOM" id="CLU_159076_0_0_1"/>